<dbReference type="Proteomes" id="UP000664859">
    <property type="component" value="Unassembled WGS sequence"/>
</dbReference>
<evidence type="ECO:0000256" key="1">
    <source>
        <dbReference type="SAM" id="MobiDB-lite"/>
    </source>
</evidence>
<sequence>MQHLLCDKNSSPPSNDDQQDDKRNQRLDYCHPSYEAFAVRERLGRFEGSDALTAIVKSTLDSYTELAKERRADFLLTKQNEALRQHLRERRRKDQNEKRFGDFEKSLEAKLDAFKDELIASIKKESAELKKDFQDKFAWSEKDFQGKFAESQKGFQDNFQNKFAESEKDFQTKFILLALFYLVLQLL</sequence>
<feature type="region of interest" description="Disordered" evidence="1">
    <location>
        <begin position="1"/>
        <end position="27"/>
    </location>
</feature>
<dbReference type="AlphaFoldDB" id="A0A835Z5D6"/>
<evidence type="ECO:0000313" key="2">
    <source>
        <dbReference type="EMBL" id="KAG5185977.1"/>
    </source>
</evidence>
<accession>A0A835Z5D6</accession>
<reference evidence="2" key="1">
    <citation type="submission" date="2021-02" db="EMBL/GenBank/DDBJ databases">
        <title>First Annotated Genome of the Yellow-green Alga Tribonema minus.</title>
        <authorList>
            <person name="Mahan K.M."/>
        </authorList>
    </citation>
    <scope>NUCLEOTIDE SEQUENCE</scope>
    <source>
        <strain evidence="2">UTEX B ZZ1240</strain>
    </source>
</reference>
<name>A0A835Z5D6_9STRA</name>
<proteinExistence type="predicted"/>
<organism evidence="2 3">
    <name type="scientific">Tribonema minus</name>
    <dbReference type="NCBI Taxonomy" id="303371"/>
    <lineage>
        <taxon>Eukaryota</taxon>
        <taxon>Sar</taxon>
        <taxon>Stramenopiles</taxon>
        <taxon>Ochrophyta</taxon>
        <taxon>PX clade</taxon>
        <taxon>Xanthophyceae</taxon>
        <taxon>Tribonematales</taxon>
        <taxon>Tribonemataceae</taxon>
        <taxon>Tribonema</taxon>
    </lineage>
</organism>
<protein>
    <submittedName>
        <fullName evidence="2">Uncharacterized protein</fullName>
    </submittedName>
</protein>
<comment type="caution">
    <text evidence="2">The sequence shown here is derived from an EMBL/GenBank/DDBJ whole genome shotgun (WGS) entry which is preliminary data.</text>
</comment>
<keyword evidence="3" id="KW-1185">Reference proteome</keyword>
<gene>
    <name evidence="2" type="ORF">JKP88DRAFT_288817</name>
</gene>
<dbReference type="EMBL" id="JAFCMP010000115">
    <property type="protein sequence ID" value="KAG5185977.1"/>
    <property type="molecule type" value="Genomic_DNA"/>
</dbReference>
<evidence type="ECO:0000313" key="3">
    <source>
        <dbReference type="Proteomes" id="UP000664859"/>
    </source>
</evidence>